<protein>
    <submittedName>
        <fullName evidence="1">Uncharacterized protein</fullName>
    </submittedName>
</protein>
<dbReference type="EMBL" id="BGZK01000027">
    <property type="protein sequence ID" value="GBP07615.1"/>
    <property type="molecule type" value="Genomic_DNA"/>
</dbReference>
<evidence type="ECO:0000313" key="2">
    <source>
        <dbReference type="Proteomes" id="UP000299102"/>
    </source>
</evidence>
<reference evidence="1 2" key="1">
    <citation type="journal article" date="2019" name="Commun. Biol.">
        <title>The bagworm genome reveals a unique fibroin gene that provides high tensile strength.</title>
        <authorList>
            <person name="Kono N."/>
            <person name="Nakamura H."/>
            <person name="Ohtoshi R."/>
            <person name="Tomita M."/>
            <person name="Numata K."/>
            <person name="Arakawa K."/>
        </authorList>
    </citation>
    <scope>NUCLEOTIDE SEQUENCE [LARGE SCALE GENOMIC DNA]</scope>
</reference>
<accession>A0A4C1T0C0</accession>
<proteinExistence type="predicted"/>
<evidence type="ECO:0000313" key="1">
    <source>
        <dbReference type="EMBL" id="GBP07615.1"/>
    </source>
</evidence>
<keyword evidence="2" id="KW-1185">Reference proteome</keyword>
<organism evidence="1 2">
    <name type="scientific">Eumeta variegata</name>
    <name type="common">Bagworm moth</name>
    <name type="synonym">Eumeta japonica</name>
    <dbReference type="NCBI Taxonomy" id="151549"/>
    <lineage>
        <taxon>Eukaryota</taxon>
        <taxon>Metazoa</taxon>
        <taxon>Ecdysozoa</taxon>
        <taxon>Arthropoda</taxon>
        <taxon>Hexapoda</taxon>
        <taxon>Insecta</taxon>
        <taxon>Pterygota</taxon>
        <taxon>Neoptera</taxon>
        <taxon>Endopterygota</taxon>
        <taxon>Lepidoptera</taxon>
        <taxon>Glossata</taxon>
        <taxon>Ditrysia</taxon>
        <taxon>Tineoidea</taxon>
        <taxon>Psychidae</taxon>
        <taxon>Oiketicinae</taxon>
        <taxon>Eumeta</taxon>
    </lineage>
</organism>
<gene>
    <name evidence="1" type="ORF">EVAR_2746_1</name>
</gene>
<sequence>MHGRRRGRPPPPARNNGAGRLLHIIHGEKACLTNFLVSDDGSAREQGNILILSEFEHEADPAKHISRRSPSCLRVRLRIMLMRLRHVSSERSPGSS</sequence>
<dbReference type="Proteomes" id="UP000299102">
    <property type="component" value="Unassembled WGS sequence"/>
</dbReference>
<name>A0A4C1T0C0_EUMVA</name>
<comment type="caution">
    <text evidence="1">The sequence shown here is derived from an EMBL/GenBank/DDBJ whole genome shotgun (WGS) entry which is preliminary data.</text>
</comment>
<dbReference type="AlphaFoldDB" id="A0A4C1T0C0"/>